<dbReference type="PROSITE" id="PS51755">
    <property type="entry name" value="OMPR_PHOB"/>
    <property type="match status" value="1"/>
</dbReference>
<reference evidence="10 11" key="1">
    <citation type="submission" date="2020-05" db="EMBL/GenBank/DDBJ databases">
        <title>Genome Sequencing of Type Strains.</title>
        <authorList>
            <person name="Lemaire J.F."/>
            <person name="Inderbitzin P."/>
            <person name="Gregorio O.A."/>
            <person name="Collins S.B."/>
            <person name="Wespe N."/>
            <person name="Knight-Connoni V."/>
        </authorList>
    </citation>
    <scope>NUCLEOTIDE SEQUENCE [LARGE SCALE GENOMIC DNA]</scope>
    <source>
        <strain evidence="10 11">DSM 20512</strain>
    </source>
</reference>
<dbReference type="InterPro" id="IPR039420">
    <property type="entry name" value="WalR-like"/>
</dbReference>
<dbReference type="GO" id="GO:0005829">
    <property type="term" value="C:cytosol"/>
    <property type="evidence" value="ECO:0007669"/>
    <property type="project" value="TreeGrafter"/>
</dbReference>
<evidence type="ECO:0000259" key="8">
    <source>
        <dbReference type="PROSITE" id="PS50110"/>
    </source>
</evidence>
<dbReference type="EMBL" id="JABMCG010000104">
    <property type="protein sequence ID" value="NUU28376.1"/>
    <property type="molecule type" value="Genomic_DNA"/>
</dbReference>
<name>A0A850DS29_9MICO</name>
<proteinExistence type="predicted"/>
<evidence type="ECO:0000256" key="3">
    <source>
        <dbReference type="ARBA" id="ARBA00023015"/>
    </source>
</evidence>
<gene>
    <name evidence="10" type="ORF">HP467_09670</name>
</gene>
<dbReference type="Gene3D" id="3.40.50.2300">
    <property type="match status" value="1"/>
</dbReference>
<evidence type="ECO:0000256" key="4">
    <source>
        <dbReference type="ARBA" id="ARBA00023125"/>
    </source>
</evidence>
<keyword evidence="5" id="KW-0804">Transcription</keyword>
<dbReference type="RefSeq" id="WP_175326046.1">
    <property type="nucleotide sequence ID" value="NZ_BAAAWP010000001.1"/>
</dbReference>
<feature type="modified residue" description="4-aspartylphosphate" evidence="6">
    <location>
        <position position="56"/>
    </location>
</feature>
<dbReference type="CDD" id="cd00383">
    <property type="entry name" value="trans_reg_C"/>
    <property type="match status" value="1"/>
</dbReference>
<dbReference type="GO" id="GO:0000156">
    <property type="term" value="F:phosphorelay response regulator activity"/>
    <property type="evidence" value="ECO:0007669"/>
    <property type="project" value="TreeGrafter"/>
</dbReference>
<dbReference type="AlphaFoldDB" id="A0A850DS29"/>
<evidence type="ECO:0000256" key="1">
    <source>
        <dbReference type="ARBA" id="ARBA00022553"/>
    </source>
</evidence>
<evidence type="ECO:0000256" key="7">
    <source>
        <dbReference type="PROSITE-ProRule" id="PRU01091"/>
    </source>
</evidence>
<organism evidence="10 11">
    <name type="scientific">Curtobacterium citreum</name>
    <dbReference type="NCBI Taxonomy" id="2036"/>
    <lineage>
        <taxon>Bacteria</taxon>
        <taxon>Bacillati</taxon>
        <taxon>Actinomycetota</taxon>
        <taxon>Actinomycetes</taxon>
        <taxon>Micrococcales</taxon>
        <taxon>Microbacteriaceae</taxon>
        <taxon>Curtobacterium</taxon>
    </lineage>
</organism>
<evidence type="ECO:0000256" key="2">
    <source>
        <dbReference type="ARBA" id="ARBA00023012"/>
    </source>
</evidence>
<dbReference type="SMART" id="SM00448">
    <property type="entry name" value="REC"/>
    <property type="match status" value="1"/>
</dbReference>
<dbReference type="Proteomes" id="UP000539146">
    <property type="component" value="Unassembled WGS sequence"/>
</dbReference>
<comment type="caution">
    <text evidence="10">The sequence shown here is derived from an EMBL/GenBank/DDBJ whole genome shotgun (WGS) entry which is preliminary data.</text>
</comment>
<dbReference type="Pfam" id="PF00072">
    <property type="entry name" value="Response_reg"/>
    <property type="match status" value="1"/>
</dbReference>
<dbReference type="InterPro" id="IPR011006">
    <property type="entry name" value="CheY-like_superfamily"/>
</dbReference>
<evidence type="ECO:0000256" key="5">
    <source>
        <dbReference type="ARBA" id="ARBA00023163"/>
    </source>
</evidence>
<dbReference type="GO" id="GO:0006355">
    <property type="term" value="P:regulation of DNA-templated transcription"/>
    <property type="evidence" value="ECO:0007669"/>
    <property type="project" value="InterPro"/>
</dbReference>
<protein>
    <submittedName>
        <fullName evidence="10">Response regulator transcription factor</fullName>
    </submittedName>
</protein>
<dbReference type="InterPro" id="IPR001789">
    <property type="entry name" value="Sig_transdc_resp-reg_receiver"/>
</dbReference>
<accession>A0A850DS29</accession>
<evidence type="ECO:0000259" key="9">
    <source>
        <dbReference type="PROSITE" id="PS51755"/>
    </source>
</evidence>
<dbReference type="Pfam" id="PF00486">
    <property type="entry name" value="Trans_reg_C"/>
    <property type="match status" value="1"/>
</dbReference>
<dbReference type="InterPro" id="IPR036388">
    <property type="entry name" value="WH-like_DNA-bd_sf"/>
</dbReference>
<dbReference type="Gene3D" id="6.10.250.690">
    <property type="match status" value="1"/>
</dbReference>
<keyword evidence="2" id="KW-0902">Two-component regulatory system</keyword>
<evidence type="ECO:0000313" key="10">
    <source>
        <dbReference type="EMBL" id="NUU28376.1"/>
    </source>
</evidence>
<dbReference type="Gene3D" id="1.10.10.10">
    <property type="entry name" value="Winged helix-like DNA-binding domain superfamily/Winged helix DNA-binding domain"/>
    <property type="match status" value="1"/>
</dbReference>
<dbReference type="PROSITE" id="PS50110">
    <property type="entry name" value="RESPONSE_REGULATORY"/>
    <property type="match status" value="1"/>
</dbReference>
<feature type="domain" description="Response regulatory" evidence="8">
    <location>
        <begin position="7"/>
        <end position="121"/>
    </location>
</feature>
<feature type="domain" description="OmpR/PhoB-type" evidence="9">
    <location>
        <begin position="129"/>
        <end position="224"/>
    </location>
</feature>
<sequence length="228" mass="24195">MGTLQGLVVVAEDEPAIADVERLYLQDAGFTVTVVRDGQDALALIRRAAPVAAVVDIGLPGLDGIAVVRALREADDWTPVVLVTARDAEVDRVLGIELGADDYVTKPFSGRELAARVRGLVRRSSVRAAPVLDAGRLRIDRDRRTVTADGAPVALTATEFDLLAHLAAEPGRVFERAQLLSAVWGVADFSGTRTVDVHVAQLRGKLGDAAGLRTVRGVGYAFDPDAQP</sequence>
<evidence type="ECO:0000256" key="6">
    <source>
        <dbReference type="PROSITE-ProRule" id="PRU00169"/>
    </source>
</evidence>
<dbReference type="InterPro" id="IPR001867">
    <property type="entry name" value="OmpR/PhoB-type_DNA-bd"/>
</dbReference>
<keyword evidence="4 7" id="KW-0238">DNA-binding</keyword>
<dbReference type="PANTHER" id="PTHR48111">
    <property type="entry name" value="REGULATOR OF RPOS"/>
    <property type="match status" value="1"/>
</dbReference>
<dbReference type="FunFam" id="1.10.10.10:FF:000018">
    <property type="entry name" value="DNA-binding response regulator ResD"/>
    <property type="match status" value="1"/>
</dbReference>
<dbReference type="PANTHER" id="PTHR48111:SF4">
    <property type="entry name" value="DNA-BINDING DUAL TRANSCRIPTIONAL REGULATOR OMPR"/>
    <property type="match status" value="1"/>
</dbReference>
<dbReference type="SMART" id="SM00862">
    <property type="entry name" value="Trans_reg_C"/>
    <property type="match status" value="1"/>
</dbReference>
<keyword evidence="1 6" id="KW-0597">Phosphoprotein</keyword>
<dbReference type="GO" id="GO:0032993">
    <property type="term" value="C:protein-DNA complex"/>
    <property type="evidence" value="ECO:0007669"/>
    <property type="project" value="TreeGrafter"/>
</dbReference>
<dbReference type="GO" id="GO:0000976">
    <property type="term" value="F:transcription cis-regulatory region binding"/>
    <property type="evidence" value="ECO:0007669"/>
    <property type="project" value="TreeGrafter"/>
</dbReference>
<keyword evidence="3" id="KW-0805">Transcription regulation</keyword>
<evidence type="ECO:0000313" key="11">
    <source>
        <dbReference type="Proteomes" id="UP000539146"/>
    </source>
</evidence>
<feature type="DNA-binding region" description="OmpR/PhoB-type" evidence="7">
    <location>
        <begin position="129"/>
        <end position="224"/>
    </location>
</feature>
<dbReference type="SUPFAM" id="SSF52172">
    <property type="entry name" value="CheY-like"/>
    <property type="match status" value="1"/>
</dbReference>